<evidence type="ECO:0000313" key="3">
    <source>
        <dbReference type="EMBL" id="EDX75883.1"/>
    </source>
</evidence>
<evidence type="ECO:0000256" key="2">
    <source>
        <dbReference type="SAM" id="Phobius"/>
    </source>
</evidence>
<keyword evidence="2" id="KW-0812">Transmembrane</keyword>
<evidence type="ECO:0000256" key="1">
    <source>
        <dbReference type="SAM" id="MobiDB-lite"/>
    </source>
</evidence>
<protein>
    <recommendedName>
        <fullName evidence="5">Cell division protein FtsL</fullName>
    </recommendedName>
</protein>
<dbReference type="Proteomes" id="UP000003835">
    <property type="component" value="Unassembled WGS sequence"/>
</dbReference>
<keyword evidence="2" id="KW-1133">Transmembrane helix</keyword>
<dbReference type="HOGENOM" id="CLU_103738_0_0_3"/>
<proteinExistence type="predicted"/>
<dbReference type="EMBL" id="DS989848">
    <property type="protein sequence ID" value="EDX75883.1"/>
    <property type="molecule type" value="Genomic_DNA"/>
</dbReference>
<feature type="transmembrane region" description="Helical" evidence="2">
    <location>
        <begin position="36"/>
        <end position="54"/>
    </location>
</feature>
<feature type="compositionally biased region" description="Polar residues" evidence="1">
    <location>
        <begin position="117"/>
        <end position="127"/>
    </location>
</feature>
<feature type="region of interest" description="Disordered" evidence="1">
    <location>
        <begin position="108"/>
        <end position="137"/>
    </location>
</feature>
<reference evidence="3 4" key="1">
    <citation type="submission" date="2008-07" db="EMBL/GenBank/DDBJ databases">
        <authorList>
            <person name="Tandeau de Marsac N."/>
            <person name="Ferriera S."/>
            <person name="Johnson J."/>
            <person name="Kravitz S."/>
            <person name="Beeson K."/>
            <person name="Sutton G."/>
            <person name="Rogers Y.-H."/>
            <person name="Friedman R."/>
            <person name="Frazier M."/>
            <person name="Venter J.C."/>
        </authorList>
    </citation>
    <scope>NUCLEOTIDE SEQUENCE [LARGE SCALE GENOMIC DNA]</scope>
    <source>
        <strain evidence="3 4">PCC 7420</strain>
    </source>
</reference>
<sequence>MASRTSRQKVERLDTSRERTPGWLRSLMILQRGSDVITLILGIVTLTIYSWTVYTQQQWTQEYRKLGTLQRNERDLTTTNEIIKDQLAQQAERPATGLVTPTTANTLLLSPAPQRPFQESPNQTPDQETLAKTPLGY</sequence>
<organism evidence="3 4">
    <name type="scientific">Coleofasciculus chthonoplastes PCC 7420</name>
    <dbReference type="NCBI Taxonomy" id="118168"/>
    <lineage>
        <taxon>Bacteria</taxon>
        <taxon>Bacillati</taxon>
        <taxon>Cyanobacteriota</taxon>
        <taxon>Cyanophyceae</taxon>
        <taxon>Coleofasciculales</taxon>
        <taxon>Coleofasciculaceae</taxon>
        <taxon>Coleofasciculus</taxon>
    </lineage>
</organism>
<keyword evidence="4" id="KW-1185">Reference proteome</keyword>
<dbReference type="eggNOG" id="COG4191">
    <property type="taxonomic scope" value="Bacteria"/>
</dbReference>
<dbReference type="STRING" id="118168.MC7420_6538"/>
<name>B4VQ98_9CYAN</name>
<keyword evidence="2" id="KW-0472">Membrane</keyword>
<evidence type="ECO:0000313" key="4">
    <source>
        <dbReference type="Proteomes" id="UP000003835"/>
    </source>
</evidence>
<dbReference type="AlphaFoldDB" id="B4VQ98"/>
<gene>
    <name evidence="3" type="ORF">MC7420_6538</name>
</gene>
<accession>B4VQ98</accession>
<evidence type="ECO:0008006" key="5">
    <source>
        <dbReference type="Google" id="ProtNLM"/>
    </source>
</evidence>